<reference evidence="2" key="1">
    <citation type="submission" date="2024-05" db="EMBL/GenBank/DDBJ databases">
        <title>Whole genome shotgun sequence of Streptomyces violascens NBRC 12920.</title>
        <authorList>
            <person name="Komaki H."/>
            <person name="Tamura T."/>
        </authorList>
    </citation>
    <scope>NUCLEOTIDE SEQUENCE</scope>
    <source>
        <strain evidence="2">NBRC 12920</strain>
    </source>
</reference>
<keyword evidence="1" id="KW-0812">Transmembrane</keyword>
<dbReference type="Pfam" id="PF19621">
    <property type="entry name" value="DUF6126"/>
    <property type="match status" value="1"/>
</dbReference>
<evidence type="ECO:0008006" key="4">
    <source>
        <dbReference type="Google" id="ProtNLM"/>
    </source>
</evidence>
<evidence type="ECO:0000256" key="1">
    <source>
        <dbReference type="SAM" id="Phobius"/>
    </source>
</evidence>
<dbReference type="RefSeq" id="WP_189971697.1">
    <property type="nucleotide sequence ID" value="NZ_BMUA01000052.1"/>
</dbReference>
<accession>A0ABQ3QVT3</accession>
<organism evidence="2 3">
    <name type="scientific">Streptomyces violascens</name>
    <dbReference type="NCBI Taxonomy" id="67381"/>
    <lineage>
        <taxon>Bacteria</taxon>
        <taxon>Bacillati</taxon>
        <taxon>Actinomycetota</taxon>
        <taxon>Actinomycetes</taxon>
        <taxon>Kitasatosporales</taxon>
        <taxon>Streptomycetaceae</taxon>
        <taxon>Streptomyces</taxon>
    </lineage>
</organism>
<dbReference type="InterPro" id="IPR046129">
    <property type="entry name" value="DUF6126"/>
</dbReference>
<keyword evidence="1" id="KW-1133">Transmembrane helix</keyword>
<proteinExistence type="predicted"/>
<evidence type="ECO:0000313" key="3">
    <source>
        <dbReference type="Proteomes" id="UP001050808"/>
    </source>
</evidence>
<keyword evidence="1" id="KW-0472">Membrane</keyword>
<feature type="transmembrane region" description="Helical" evidence="1">
    <location>
        <begin position="33"/>
        <end position="51"/>
    </location>
</feature>
<sequence>MSEHESAPAAAAPRKNIEETAETKFPRGLVVRLFAYLIAGHIFAGFLYLLFEVGGK</sequence>
<gene>
    <name evidence="2" type="ORF">Sviol_58020</name>
</gene>
<comment type="caution">
    <text evidence="2">The sequence shown here is derived from an EMBL/GenBank/DDBJ whole genome shotgun (WGS) entry which is preliminary data.</text>
</comment>
<keyword evidence="3" id="KW-1185">Reference proteome</keyword>
<evidence type="ECO:0000313" key="2">
    <source>
        <dbReference type="EMBL" id="GHI41394.1"/>
    </source>
</evidence>
<dbReference type="Proteomes" id="UP001050808">
    <property type="component" value="Unassembled WGS sequence"/>
</dbReference>
<name>A0ABQ3QVT3_9ACTN</name>
<protein>
    <recommendedName>
        <fullName evidence="4">Small hydrophobic protein</fullName>
    </recommendedName>
</protein>
<dbReference type="EMBL" id="BNDY01000017">
    <property type="protein sequence ID" value="GHI41394.1"/>
    <property type="molecule type" value="Genomic_DNA"/>
</dbReference>